<dbReference type="InterPro" id="IPR035681">
    <property type="entry name" value="ComA-like_MBL"/>
</dbReference>
<proteinExistence type="predicted"/>
<feature type="domain" description="Metallo-beta-lactamase" evidence="2">
    <location>
        <begin position="42"/>
        <end position="261"/>
    </location>
</feature>
<gene>
    <name evidence="3" type="ORF">UV10_C0003G0016</name>
</gene>
<evidence type="ECO:0000313" key="4">
    <source>
        <dbReference type="Proteomes" id="UP000034951"/>
    </source>
</evidence>
<name>A0A0G0ZCF3_9BACT</name>
<comment type="caution">
    <text evidence="3">The sequence shown here is derived from an EMBL/GenBank/DDBJ whole genome shotgun (WGS) entry which is preliminary data.</text>
</comment>
<dbReference type="PANTHER" id="PTHR30619">
    <property type="entry name" value="DNA INTERNALIZATION/COMPETENCE PROTEIN COMEC/REC2"/>
    <property type="match status" value="1"/>
</dbReference>
<sequence length="307" mass="33694">MKYKLIKILLIFFVSVIIISGFLFLSKNTDRFLEIDFLDVGQGDAILVITPENQTMLIDGGPNNRVLQKLGKYLPMLEKRIDIVLLTHPHADHVAGLVEVLKRYNVGAVILSGVELKTEVYSEFLKITLEKNVPIIIAEAGQAIHFDENLEFDILAGVDGGEKVFNKNSEGFGVRGNDVNDASIVGKLIFSAKGGSASGGKDFSVIFMGDATSKIENQLLAYGENLESDILKAGHHGSKYSSSLLFLKFVSPKAAVIEVGAKNRYGHPTEATLSRLKMINANIFRTDQNGDIRVLSDGFTTNIYKEK</sequence>
<dbReference type="PATRIC" id="fig|1618609.3.peg.158"/>
<dbReference type="AlphaFoldDB" id="A0A0G0ZCF3"/>
<keyword evidence="1" id="KW-0472">Membrane</keyword>
<accession>A0A0G0ZCF3</accession>
<dbReference type="InterPro" id="IPR036866">
    <property type="entry name" value="RibonucZ/Hydroxyglut_hydro"/>
</dbReference>
<evidence type="ECO:0000256" key="1">
    <source>
        <dbReference type="SAM" id="Phobius"/>
    </source>
</evidence>
<dbReference type="InterPro" id="IPR052159">
    <property type="entry name" value="Competence_DNA_uptake"/>
</dbReference>
<evidence type="ECO:0000313" key="3">
    <source>
        <dbReference type="EMBL" id="KKS46387.1"/>
    </source>
</evidence>
<organism evidence="3 4">
    <name type="scientific">Candidatus Azambacteria bacterium GW2011_GWA1_42_19</name>
    <dbReference type="NCBI Taxonomy" id="1618609"/>
    <lineage>
        <taxon>Bacteria</taxon>
        <taxon>Candidatus Azamiibacteriota</taxon>
    </lineage>
</organism>
<feature type="transmembrane region" description="Helical" evidence="1">
    <location>
        <begin position="6"/>
        <end position="25"/>
    </location>
</feature>
<dbReference type="Proteomes" id="UP000034951">
    <property type="component" value="Unassembled WGS sequence"/>
</dbReference>
<dbReference type="Pfam" id="PF00753">
    <property type="entry name" value="Lactamase_B"/>
    <property type="match status" value="1"/>
</dbReference>
<dbReference type="EMBL" id="LCDE01000003">
    <property type="protein sequence ID" value="KKS46387.1"/>
    <property type="molecule type" value="Genomic_DNA"/>
</dbReference>
<evidence type="ECO:0000259" key="2">
    <source>
        <dbReference type="SMART" id="SM00849"/>
    </source>
</evidence>
<dbReference type="SMART" id="SM00849">
    <property type="entry name" value="Lactamase_B"/>
    <property type="match status" value="1"/>
</dbReference>
<dbReference type="Gene3D" id="3.60.15.10">
    <property type="entry name" value="Ribonuclease Z/Hydroxyacylglutathione hydrolase-like"/>
    <property type="match status" value="1"/>
</dbReference>
<dbReference type="SUPFAM" id="SSF56281">
    <property type="entry name" value="Metallo-hydrolase/oxidoreductase"/>
    <property type="match status" value="1"/>
</dbReference>
<dbReference type="CDD" id="cd07731">
    <property type="entry name" value="ComA-like_MBL-fold"/>
    <property type="match status" value="1"/>
</dbReference>
<protein>
    <recommendedName>
        <fullName evidence="2">Metallo-beta-lactamase domain-containing protein</fullName>
    </recommendedName>
</protein>
<dbReference type="PANTHER" id="PTHR30619:SF1">
    <property type="entry name" value="RECOMBINATION PROTEIN 2"/>
    <property type="match status" value="1"/>
</dbReference>
<reference evidence="3 4" key="1">
    <citation type="journal article" date="2015" name="Nature">
        <title>rRNA introns, odd ribosomes, and small enigmatic genomes across a large radiation of phyla.</title>
        <authorList>
            <person name="Brown C.T."/>
            <person name="Hug L.A."/>
            <person name="Thomas B.C."/>
            <person name="Sharon I."/>
            <person name="Castelle C.J."/>
            <person name="Singh A."/>
            <person name="Wilkins M.J."/>
            <person name="Williams K.H."/>
            <person name="Banfield J.F."/>
        </authorList>
    </citation>
    <scope>NUCLEOTIDE SEQUENCE [LARGE SCALE GENOMIC DNA]</scope>
</reference>
<keyword evidence="1" id="KW-0812">Transmembrane</keyword>
<dbReference type="InterPro" id="IPR001279">
    <property type="entry name" value="Metallo-B-lactamas"/>
</dbReference>
<keyword evidence="1" id="KW-1133">Transmembrane helix</keyword>